<evidence type="ECO:0000313" key="3">
    <source>
        <dbReference type="EMBL" id="RFF36598.1"/>
    </source>
</evidence>
<evidence type="ECO:0000256" key="2">
    <source>
        <dbReference type="SAM" id="Phobius"/>
    </source>
</evidence>
<dbReference type="EMBL" id="QUZM01000110">
    <property type="protein sequence ID" value="RFF36598.1"/>
    <property type="molecule type" value="Genomic_DNA"/>
</dbReference>
<feature type="transmembrane region" description="Helical" evidence="2">
    <location>
        <begin position="107"/>
        <end position="129"/>
    </location>
</feature>
<keyword evidence="2" id="KW-1133">Transmembrane helix</keyword>
<accession>A0A3E1KDD5</accession>
<feature type="transmembrane region" description="Helical" evidence="2">
    <location>
        <begin position="63"/>
        <end position="87"/>
    </location>
</feature>
<organism evidence="3 4">
    <name type="scientific">Xanthomonas nasturtii</name>
    <dbReference type="NCBI Taxonomy" id="1843581"/>
    <lineage>
        <taxon>Bacteria</taxon>
        <taxon>Pseudomonadati</taxon>
        <taxon>Pseudomonadota</taxon>
        <taxon>Gammaproteobacteria</taxon>
        <taxon>Lysobacterales</taxon>
        <taxon>Lysobacteraceae</taxon>
        <taxon>Xanthomonas</taxon>
    </lineage>
</organism>
<reference evidence="3 4" key="1">
    <citation type="submission" date="2018-08" db="EMBL/GenBank/DDBJ databases">
        <title>Genome sequencing of X. nasturtii WHRI 8984.</title>
        <authorList>
            <person name="Studholme D.J."/>
            <person name="Mchugh J."/>
            <person name="Vicente J."/>
        </authorList>
    </citation>
    <scope>NUCLEOTIDE SEQUENCE [LARGE SCALE GENOMIC DNA]</scope>
    <source>
        <strain evidence="3 4">WHRI 8984</strain>
    </source>
</reference>
<feature type="coiled-coil region" evidence="1">
    <location>
        <begin position="1"/>
        <end position="28"/>
    </location>
</feature>
<keyword evidence="1" id="KW-0175">Coiled coil</keyword>
<name>A0A3E1KDD5_9XANT</name>
<evidence type="ECO:0000256" key="1">
    <source>
        <dbReference type="SAM" id="Coils"/>
    </source>
</evidence>
<dbReference type="Proteomes" id="UP000259570">
    <property type="component" value="Unassembled WGS sequence"/>
</dbReference>
<protein>
    <submittedName>
        <fullName evidence="3">Uncharacterized protein</fullName>
    </submittedName>
</protein>
<sequence>MEKLAETNRAAENAKEQLESELKVLNSSMGETRFKLKELINEKRLISDEYSDFVTEGRGQSTIYVWLSVLPVIGALGVLGFLLHAGWNFADIAVSTPSEAYAHLLQRAPYTLATVAAFSLLVKVAYMLITKVIQIHEDRLTLAKLLVIARDTVVASAADLEMSDEEIFNQRIQLKMKLLKQYLNMEDDVESDKQGVVDKMIEVARDVVEKHPVLKKESSP</sequence>
<comment type="caution">
    <text evidence="3">The sequence shown here is derived from an EMBL/GenBank/DDBJ whole genome shotgun (WGS) entry which is preliminary data.</text>
</comment>
<keyword evidence="2" id="KW-0472">Membrane</keyword>
<proteinExistence type="predicted"/>
<dbReference type="AlphaFoldDB" id="A0A3E1KDD5"/>
<evidence type="ECO:0000313" key="4">
    <source>
        <dbReference type="Proteomes" id="UP000259570"/>
    </source>
</evidence>
<keyword evidence="2" id="KW-0812">Transmembrane</keyword>
<gene>
    <name evidence="3" type="ORF">DZD52_21460</name>
</gene>